<organism evidence="2 3">
    <name type="scientific">Hoylesella pleuritidis F0068</name>
    <dbReference type="NCBI Taxonomy" id="1081904"/>
    <lineage>
        <taxon>Bacteria</taxon>
        <taxon>Pseudomonadati</taxon>
        <taxon>Bacteroidota</taxon>
        <taxon>Bacteroidia</taxon>
        <taxon>Bacteroidales</taxon>
        <taxon>Prevotellaceae</taxon>
        <taxon>Hoylesella</taxon>
    </lineage>
</organism>
<evidence type="ECO:0000256" key="1">
    <source>
        <dbReference type="SAM" id="MobiDB-lite"/>
    </source>
</evidence>
<dbReference type="AlphaFoldDB" id="U2L2X5"/>
<protein>
    <submittedName>
        <fullName evidence="2">Putative lipoprotein</fullName>
    </submittedName>
</protein>
<dbReference type="InterPro" id="IPR032299">
    <property type="entry name" value="DUF4843"/>
</dbReference>
<reference evidence="2 3" key="1">
    <citation type="submission" date="2013-08" db="EMBL/GenBank/DDBJ databases">
        <authorList>
            <person name="Durkin A.S."/>
            <person name="Haft D.R."/>
            <person name="McCorrison J."/>
            <person name="Torralba M."/>
            <person name="Gillis M."/>
            <person name="Haft D.H."/>
            <person name="Methe B."/>
            <person name="Sutton G."/>
            <person name="Nelson K.E."/>
        </authorList>
    </citation>
    <scope>NUCLEOTIDE SEQUENCE [LARGE SCALE GENOMIC DNA]</scope>
    <source>
        <strain evidence="2 3">F0068</strain>
    </source>
</reference>
<dbReference type="EMBL" id="AWET01000045">
    <property type="protein sequence ID" value="ERJ98887.1"/>
    <property type="molecule type" value="Genomic_DNA"/>
</dbReference>
<proteinExistence type="predicted"/>
<evidence type="ECO:0000313" key="2">
    <source>
        <dbReference type="EMBL" id="ERJ98887.1"/>
    </source>
</evidence>
<comment type="caution">
    <text evidence="2">The sequence shown here is derived from an EMBL/GenBank/DDBJ whole genome shotgun (WGS) entry which is preliminary data.</text>
</comment>
<evidence type="ECO:0000313" key="3">
    <source>
        <dbReference type="Proteomes" id="UP000016600"/>
    </source>
</evidence>
<dbReference type="PATRIC" id="fig|1081904.3.peg.2078"/>
<dbReference type="PROSITE" id="PS51257">
    <property type="entry name" value="PROKAR_LIPOPROTEIN"/>
    <property type="match status" value="1"/>
</dbReference>
<keyword evidence="2" id="KW-0449">Lipoprotein</keyword>
<sequence>MNMKKILYIVLLLSLFIAGCKEDEKLIYHDKARVELVSEDKKAPADYSYSFVWGSDTRVRDTVFIPIRVIGGSSNIDRHIMLEQISEYKVTYTYDNIGKVKDSTVVERTDKAVAGKHYIAFNDESIKPLLTVKAGRVKDSIGIVVLRDASLKKNNVRLRLRIKENENFGIGERRLLERTIIISDKLEMPSNWNYTTKAYLGNYSTPKHKLMLLVVGNKVDDMWVAQVNKSKSFAIYWRGKFIEALELFNNNPANITSGLAPMREDPSNPNSPLVTFPTGI</sequence>
<accession>U2L2X5</accession>
<feature type="region of interest" description="Disordered" evidence="1">
    <location>
        <begin position="260"/>
        <end position="280"/>
    </location>
</feature>
<name>U2L2X5_9BACT</name>
<gene>
    <name evidence="2" type="ORF">HMPREF1218_0644</name>
</gene>
<keyword evidence="3" id="KW-1185">Reference proteome</keyword>
<dbReference type="Pfam" id="PF16132">
    <property type="entry name" value="DUF4843"/>
    <property type="match status" value="1"/>
</dbReference>
<dbReference type="Proteomes" id="UP000016600">
    <property type="component" value="Unassembled WGS sequence"/>
</dbReference>